<protein>
    <submittedName>
        <fullName evidence="1">DnaJ like protein subfamily C member 2</fullName>
    </submittedName>
</protein>
<dbReference type="EMBL" id="KB112118">
    <property type="protein sequence ID" value="ELK25244.1"/>
    <property type="molecule type" value="Genomic_DNA"/>
</dbReference>
<accession>L5LFY1</accession>
<gene>
    <name evidence="1" type="ORF">MDA_GLEAN10018117</name>
</gene>
<evidence type="ECO:0000313" key="1">
    <source>
        <dbReference type="EMBL" id="ELK25244.1"/>
    </source>
</evidence>
<name>L5LFY1_MYODS</name>
<sequence length="69" mass="8062">MHRLHTLDNRTEAFVTSFVNIPTKYTWKMGGSSRRTKKYCMKQSKGFVEMVKEKKAAQQQVLNAIRAKK</sequence>
<reference evidence="2" key="1">
    <citation type="journal article" date="2013" name="Science">
        <title>Comparative analysis of bat genomes provides insight into the evolution of flight and immunity.</title>
        <authorList>
            <person name="Zhang G."/>
            <person name="Cowled C."/>
            <person name="Shi Z."/>
            <person name="Huang Z."/>
            <person name="Bishop-Lilly K.A."/>
            <person name="Fang X."/>
            <person name="Wynne J.W."/>
            <person name="Xiong Z."/>
            <person name="Baker M.L."/>
            <person name="Zhao W."/>
            <person name="Tachedjian M."/>
            <person name="Zhu Y."/>
            <person name="Zhou P."/>
            <person name="Jiang X."/>
            <person name="Ng J."/>
            <person name="Yang L."/>
            <person name="Wu L."/>
            <person name="Xiao J."/>
            <person name="Feng Y."/>
            <person name="Chen Y."/>
            <person name="Sun X."/>
            <person name="Zhang Y."/>
            <person name="Marsh G.A."/>
            <person name="Crameri G."/>
            <person name="Broder C.C."/>
            <person name="Frey K.G."/>
            <person name="Wang L.F."/>
            <person name="Wang J."/>
        </authorList>
    </citation>
    <scope>NUCLEOTIDE SEQUENCE [LARGE SCALE GENOMIC DNA]</scope>
</reference>
<keyword evidence="2" id="KW-1185">Reference proteome</keyword>
<dbReference type="Proteomes" id="UP000010556">
    <property type="component" value="Unassembled WGS sequence"/>
</dbReference>
<organism evidence="1 2">
    <name type="scientific">Myotis davidii</name>
    <name type="common">David's myotis</name>
    <dbReference type="NCBI Taxonomy" id="225400"/>
    <lineage>
        <taxon>Eukaryota</taxon>
        <taxon>Metazoa</taxon>
        <taxon>Chordata</taxon>
        <taxon>Craniata</taxon>
        <taxon>Vertebrata</taxon>
        <taxon>Euteleostomi</taxon>
        <taxon>Mammalia</taxon>
        <taxon>Eutheria</taxon>
        <taxon>Laurasiatheria</taxon>
        <taxon>Chiroptera</taxon>
        <taxon>Yangochiroptera</taxon>
        <taxon>Vespertilionidae</taxon>
        <taxon>Myotis</taxon>
    </lineage>
</organism>
<proteinExistence type="predicted"/>
<evidence type="ECO:0000313" key="2">
    <source>
        <dbReference type="Proteomes" id="UP000010556"/>
    </source>
</evidence>
<dbReference type="AlphaFoldDB" id="L5LFY1"/>